<evidence type="ECO:0000256" key="3">
    <source>
        <dbReference type="ARBA" id="ARBA00023110"/>
    </source>
</evidence>
<dbReference type="OMA" id="FYCHEAQ"/>
<dbReference type="GO" id="GO:0005737">
    <property type="term" value="C:cytoplasm"/>
    <property type="evidence" value="ECO:0007669"/>
    <property type="project" value="TreeGrafter"/>
</dbReference>
<keyword evidence="8" id="KW-1185">Reference proteome</keyword>
<dbReference type="Proteomes" id="UP000006591">
    <property type="component" value="Chromosome 1"/>
</dbReference>
<evidence type="ECO:0000313" key="8">
    <source>
        <dbReference type="Proteomes" id="UP000006591"/>
    </source>
</evidence>
<dbReference type="eggNOG" id="KOG0543">
    <property type="taxonomic scope" value="Eukaryota"/>
</dbReference>
<feature type="domain" description="PPIase FKBP-type" evidence="6">
    <location>
        <begin position="192"/>
        <end position="317"/>
    </location>
</feature>
<evidence type="ECO:0000256" key="5">
    <source>
        <dbReference type="PROSITE-ProRule" id="PRU00277"/>
    </source>
</evidence>
<dbReference type="InterPro" id="IPR050689">
    <property type="entry name" value="FKBP-type_PPIase"/>
</dbReference>
<dbReference type="PANTHER" id="PTHR10516:SF458">
    <property type="entry name" value="PEPTIDYLPROLYL ISOMERASE"/>
    <property type="match status" value="1"/>
</dbReference>
<dbReference type="PANTHER" id="PTHR10516">
    <property type="entry name" value="PEPTIDYL-PROLYL CIS-TRANS ISOMERASE"/>
    <property type="match status" value="1"/>
</dbReference>
<dbReference type="HOGENOM" id="CLU_013615_13_5_1"/>
<dbReference type="STRING" id="4536.A0A0E0FN98"/>
<keyword evidence="3 5" id="KW-0697">Rotamase</keyword>
<evidence type="ECO:0000256" key="1">
    <source>
        <dbReference type="ARBA" id="ARBA00000971"/>
    </source>
</evidence>
<reference evidence="7" key="1">
    <citation type="submission" date="2015-04" db="UniProtKB">
        <authorList>
            <consortium name="EnsemblPlants"/>
        </authorList>
    </citation>
    <scope>IDENTIFICATION</scope>
    <source>
        <strain evidence="7">SL10</strain>
    </source>
</reference>
<dbReference type="AlphaFoldDB" id="A0A0E0FN98"/>
<dbReference type="InterPro" id="IPR046357">
    <property type="entry name" value="PPIase_dom_sf"/>
</dbReference>
<evidence type="ECO:0000256" key="4">
    <source>
        <dbReference type="ARBA" id="ARBA00023235"/>
    </source>
</evidence>
<dbReference type="SUPFAM" id="SSF54534">
    <property type="entry name" value="FKBP-like"/>
    <property type="match status" value="2"/>
</dbReference>
<protein>
    <recommendedName>
        <fullName evidence="2 5">peptidylprolyl isomerase</fullName>
        <ecNumber evidence="2 5">5.2.1.8</ecNumber>
    </recommendedName>
</protein>
<dbReference type="EC" id="5.2.1.8" evidence="2 5"/>
<organism evidence="7">
    <name type="scientific">Oryza nivara</name>
    <name type="common">Indian wild rice</name>
    <name type="synonym">Oryza sativa f. spontanea</name>
    <dbReference type="NCBI Taxonomy" id="4536"/>
    <lineage>
        <taxon>Eukaryota</taxon>
        <taxon>Viridiplantae</taxon>
        <taxon>Streptophyta</taxon>
        <taxon>Embryophyta</taxon>
        <taxon>Tracheophyta</taxon>
        <taxon>Spermatophyta</taxon>
        <taxon>Magnoliopsida</taxon>
        <taxon>Liliopsida</taxon>
        <taxon>Poales</taxon>
        <taxon>Poaceae</taxon>
        <taxon>BOP clade</taxon>
        <taxon>Oryzoideae</taxon>
        <taxon>Oryzeae</taxon>
        <taxon>Oryzinae</taxon>
        <taxon>Oryza</taxon>
    </lineage>
</organism>
<comment type="catalytic activity">
    <reaction evidence="1 5">
        <text>[protein]-peptidylproline (omega=180) = [protein]-peptidylproline (omega=0)</text>
        <dbReference type="Rhea" id="RHEA:16237"/>
        <dbReference type="Rhea" id="RHEA-COMP:10747"/>
        <dbReference type="Rhea" id="RHEA-COMP:10748"/>
        <dbReference type="ChEBI" id="CHEBI:83833"/>
        <dbReference type="ChEBI" id="CHEBI:83834"/>
        <dbReference type="EC" id="5.2.1.8"/>
    </reaction>
</comment>
<accession>A0A0E0FN98</accession>
<dbReference type="PROSITE" id="PS50059">
    <property type="entry name" value="FKBP_PPIASE"/>
    <property type="match status" value="2"/>
</dbReference>
<dbReference type="GO" id="GO:0003755">
    <property type="term" value="F:peptidyl-prolyl cis-trans isomerase activity"/>
    <property type="evidence" value="ECO:0007669"/>
    <property type="project" value="UniProtKB-KW"/>
</dbReference>
<dbReference type="Gramene" id="ONIVA01G22430.1">
    <property type="protein sequence ID" value="ONIVA01G22430.1"/>
    <property type="gene ID" value="ONIVA01G22430"/>
</dbReference>
<sequence>MAPLPELGEPDKNFHNLWVDYDDEEAERLPPHPGFHKWTVRKPHGRKKARAWREFRCSIPGAGPNSFYCHQAQVRFTGRLRDGTQFVSSRENGIPLMFILGQEDVMHGFNFAVSSMLPGEKAVFTIPTELAVTKTGSPASIPSNIPSNQTLWFKIELINLFTVTDIFEDEGILKKTVKIGVPERRQIHWNDVDSVFVKYNACLKDGTSVSKSEGLKFRLADGMDAFFSPFSFFHSDLKTIYVSIYYRIRILIDLINTGFFCPVFAHAVKTMKEGEEAILTVKPKYAFGALGRPSLGGEAIVPPDATIYVYLQFVSWTRHARDDWIISKNDLSIGNFQTIYTQNQAQALVKGGIINGPDEAVMTSEVGEIASVVSSHHPSMQSVLSDQISRGLHFTLSIVLRIINAINLLTVLNAVCLLASSLATKAPYILHVQC</sequence>
<evidence type="ECO:0000313" key="7">
    <source>
        <dbReference type="EnsemblPlants" id="ONIVA01G22430.1"/>
    </source>
</evidence>
<name>A0A0E0FN98_ORYNI</name>
<keyword evidence="4 5" id="KW-0413">Isomerase</keyword>
<reference evidence="7" key="2">
    <citation type="submission" date="2018-04" db="EMBL/GenBank/DDBJ databases">
        <title>OnivRS2 (Oryza nivara Reference Sequence Version 2).</title>
        <authorList>
            <person name="Zhang J."/>
            <person name="Kudrna D."/>
            <person name="Lee S."/>
            <person name="Talag J."/>
            <person name="Rajasekar S."/>
            <person name="Welchert J."/>
            <person name="Hsing Y.-I."/>
            <person name="Wing R.A."/>
        </authorList>
    </citation>
    <scope>NUCLEOTIDE SEQUENCE [LARGE SCALE GENOMIC DNA]</scope>
</reference>
<evidence type="ECO:0000259" key="6">
    <source>
        <dbReference type="PROSITE" id="PS50059"/>
    </source>
</evidence>
<dbReference type="Gene3D" id="3.10.50.40">
    <property type="match status" value="2"/>
</dbReference>
<evidence type="ECO:0000256" key="2">
    <source>
        <dbReference type="ARBA" id="ARBA00013194"/>
    </source>
</evidence>
<proteinExistence type="predicted"/>
<dbReference type="EnsemblPlants" id="ONIVA01G22430.1">
    <property type="protein sequence ID" value="ONIVA01G22430.1"/>
    <property type="gene ID" value="ONIVA01G22430"/>
</dbReference>
<dbReference type="Pfam" id="PF00254">
    <property type="entry name" value="FKBP_C"/>
    <property type="match status" value="2"/>
</dbReference>
<feature type="domain" description="PPIase FKBP-type" evidence="6">
    <location>
        <begin position="69"/>
        <end position="161"/>
    </location>
</feature>
<dbReference type="InterPro" id="IPR001179">
    <property type="entry name" value="PPIase_FKBP_dom"/>
</dbReference>